<dbReference type="HOGENOM" id="CLU_015263_5_1_10"/>
<evidence type="ECO:0000256" key="9">
    <source>
        <dbReference type="ARBA" id="ARBA00023303"/>
    </source>
</evidence>
<evidence type="ECO:0000256" key="2">
    <source>
        <dbReference type="ARBA" id="ARBA00022448"/>
    </source>
</evidence>
<keyword evidence="4 11" id="KW-1133">Transmembrane helix</keyword>
<feature type="transmembrane region" description="Helical" evidence="11">
    <location>
        <begin position="23"/>
        <end position="43"/>
    </location>
</feature>
<dbReference type="InterPro" id="IPR014743">
    <property type="entry name" value="Cl-channel_core"/>
</dbReference>
<keyword evidence="7" id="KW-0869">Chloride channel</keyword>
<evidence type="ECO:0000313" key="14">
    <source>
        <dbReference type="Proteomes" id="UP000007487"/>
    </source>
</evidence>
<dbReference type="STRING" id="867900.Celly_1645"/>
<feature type="transmembrane region" description="Helical" evidence="11">
    <location>
        <begin position="191"/>
        <end position="213"/>
    </location>
</feature>
<keyword evidence="8" id="KW-0868">Chloride</keyword>
<dbReference type="eggNOG" id="COG0517">
    <property type="taxonomic scope" value="Bacteria"/>
</dbReference>
<dbReference type="GO" id="GO:0034707">
    <property type="term" value="C:chloride channel complex"/>
    <property type="evidence" value="ECO:0007669"/>
    <property type="project" value="UniProtKB-KW"/>
</dbReference>
<feature type="transmembrane region" description="Helical" evidence="11">
    <location>
        <begin position="159"/>
        <end position="184"/>
    </location>
</feature>
<dbReference type="SUPFAM" id="SSF81340">
    <property type="entry name" value="Clc chloride channel"/>
    <property type="match status" value="1"/>
</dbReference>
<feature type="transmembrane region" description="Helical" evidence="11">
    <location>
        <begin position="112"/>
        <end position="131"/>
    </location>
</feature>
<dbReference type="InterPro" id="IPR001807">
    <property type="entry name" value="ClC"/>
</dbReference>
<keyword evidence="3 11" id="KW-0812">Transmembrane</keyword>
<protein>
    <submittedName>
        <fullName evidence="13">Cl-channel voltage-gated family protein</fullName>
    </submittedName>
</protein>
<feature type="transmembrane region" description="Helical" evidence="11">
    <location>
        <begin position="384"/>
        <end position="407"/>
    </location>
</feature>
<accession>F0RAR3</accession>
<feature type="transmembrane region" description="Helical" evidence="11">
    <location>
        <begin position="350"/>
        <end position="369"/>
    </location>
</feature>
<dbReference type="EMBL" id="CP002534">
    <property type="protein sequence ID" value="ADY29469.1"/>
    <property type="molecule type" value="Genomic_DNA"/>
</dbReference>
<dbReference type="eggNOG" id="COG0038">
    <property type="taxonomic scope" value="Bacteria"/>
</dbReference>
<dbReference type="AlphaFoldDB" id="F0RAR3"/>
<dbReference type="GO" id="GO:0005254">
    <property type="term" value="F:chloride channel activity"/>
    <property type="evidence" value="ECO:0007669"/>
    <property type="project" value="UniProtKB-KW"/>
</dbReference>
<evidence type="ECO:0000256" key="10">
    <source>
        <dbReference type="PROSITE-ProRule" id="PRU00703"/>
    </source>
</evidence>
<keyword evidence="10" id="KW-0129">CBS domain</keyword>
<dbReference type="OrthoDB" id="9812438at2"/>
<feature type="domain" description="CBS" evidence="12">
    <location>
        <begin position="469"/>
        <end position="529"/>
    </location>
</feature>
<organism evidence="13 14">
    <name type="scientific">Cellulophaga lytica (strain ATCC 23178 / DSM 7489 / JCM 8516 / NBRC 14961 / NCIMB 1423 / VKM B-1433 / Cy l20)</name>
    <dbReference type="NCBI Taxonomy" id="867900"/>
    <lineage>
        <taxon>Bacteria</taxon>
        <taxon>Pseudomonadati</taxon>
        <taxon>Bacteroidota</taxon>
        <taxon>Flavobacteriia</taxon>
        <taxon>Flavobacteriales</taxon>
        <taxon>Flavobacteriaceae</taxon>
        <taxon>Cellulophaga</taxon>
    </lineage>
</organism>
<evidence type="ECO:0000256" key="6">
    <source>
        <dbReference type="ARBA" id="ARBA00023136"/>
    </source>
</evidence>
<feature type="transmembrane region" description="Helical" evidence="11">
    <location>
        <begin position="320"/>
        <end position="343"/>
    </location>
</feature>
<dbReference type="CDD" id="cd00400">
    <property type="entry name" value="Voltage_gated_ClC"/>
    <property type="match status" value="1"/>
</dbReference>
<dbReference type="Gene3D" id="3.10.580.10">
    <property type="entry name" value="CBS-domain"/>
    <property type="match status" value="1"/>
</dbReference>
<evidence type="ECO:0000256" key="5">
    <source>
        <dbReference type="ARBA" id="ARBA00023065"/>
    </source>
</evidence>
<dbReference type="Gene3D" id="1.10.3080.10">
    <property type="entry name" value="Clc chloride channel"/>
    <property type="match status" value="1"/>
</dbReference>
<gene>
    <name evidence="13" type="ordered locus">Celly_1645</name>
</gene>
<dbReference type="Proteomes" id="UP000007487">
    <property type="component" value="Chromosome"/>
</dbReference>
<keyword evidence="9" id="KW-0407">Ion channel</keyword>
<evidence type="ECO:0000256" key="3">
    <source>
        <dbReference type="ARBA" id="ARBA00022692"/>
    </source>
</evidence>
<dbReference type="Pfam" id="PF00571">
    <property type="entry name" value="CBS"/>
    <property type="match status" value="1"/>
</dbReference>
<dbReference type="Pfam" id="PF00654">
    <property type="entry name" value="Voltage_CLC"/>
    <property type="match status" value="1"/>
</dbReference>
<dbReference type="KEGG" id="cly:Celly_1645"/>
<dbReference type="SUPFAM" id="SSF54631">
    <property type="entry name" value="CBS-domain pair"/>
    <property type="match status" value="1"/>
</dbReference>
<name>F0RAR3_CELLC</name>
<dbReference type="InterPro" id="IPR050368">
    <property type="entry name" value="ClC-type_chloride_channel"/>
</dbReference>
<dbReference type="PANTHER" id="PTHR43427:SF6">
    <property type="entry name" value="CHLORIDE CHANNEL PROTEIN CLC-E"/>
    <property type="match status" value="1"/>
</dbReference>
<evidence type="ECO:0000256" key="7">
    <source>
        <dbReference type="ARBA" id="ARBA00023173"/>
    </source>
</evidence>
<comment type="subcellular location">
    <subcellularLocation>
        <location evidence="1">Membrane</location>
        <topology evidence="1">Multi-pass membrane protein</topology>
    </subcellularLocation>
</comment>
<feature type="transmembrane region" description="Helical" evidence="11">
    <location>
        <begin position="233"/>
        <end position="250"/>
    </location>
</feature>
<feature type="transmembrane region" description="Helical" evidence="11">
    <location>
        <begin position="271"/>
        <end position="289"/>
    </location>
</feature>
<evidence type="ECO:0000256" key="11">
    <source>
        <dbReference type="SAM" id="Phobius"/>
    </source>
</evidence>
<proteinExistence type="predicted"/>
<keyword evidence="6 11" id="KW-0472">Membrane</keyword>
<evidence type="ECO:0000256" key="4">
    <source>
        <dbReference type="ARBA" id="ARBA00022989"/>
    </source>
</evidence>
<evidence type="ECO:0000256" key="8">
    <source>
        <dbReference type="ARBA" id="ARBA00023214"/>
    </source>
</evidence>
<keyword evidence="2" id="KW-0813">Transport</keyword>
<sequence length="595" mass="65587">MSNKKLLKRILVWRAKYITNRQFIYILSVIVGITSGIGAVLLKNATHFIQHALEGKLVANYHHAFYFLSPILGFFLVYLCVKYIIRNKVSHGIPSTLYAIAKRKGFMKRYQMFGSLITAPITVGFGGSVGLEGPTVATGAAISSNLSRFFHLDQTTRNLLISCAAAGALSSIFKAPIAAIVFAIEVFSLDLTIASMLPLLLASLSAIITSYFFFGDDVLLPFKLEDKFVISDVPFYMALGVVSALISMYYTEVYDRIQQLFDKIESPLKKLIIGGLSIGVLVYFIPPLYGEGFDVINHLMAGHPEKALSTNFLHLDLENVWVIIALLGGLVFFKVIAGSLTFGAGGVGGIFAPTLFMGSIMGNCFAKIINATGLVSSPVSESNFTLIGMAGLMAGVLHAPLTAIFLIAEVTGGYELFVPLMITATLSFGITKYFYPHSVYTMELGRKGELLTHDKDHAVLTLMDIDTVIETNFIPLKQNMTLGDVVHSAIVKSNRNIFPVLDKKGRALKGILLLDDIRDVMFKQELYKTLKVENFMQSVPEVIEYEKDNMQAVMDKFQLSGAWNLPIVKEGKYIGFVSKSKLLTAYRKKLIDFTK</sequence>
<feature type="transmembrane region" description="Helical" evidence="11">
    <location>
        <begin position="414"/>
        <end position="435"/>
    </location>
</feature>
<reference evidence="13 14" key="1">
    <citation type="journal article" date="2011" name="Stand. Genomic Sci.">
        <title>Complete genome sequence of Cellulophaga lytica type strain (LIM- 21).</title>
        <authorList>
            <person name="Pati A."/>
            <person name="Abt B."/>
            <person name="Teshima H."/>
            <person name="Nolan M."/>
            <person name="Lapidus A."/>
            <person name="Lucas S."/>
            <person name="Hammon N."/>
            <person name="Deshpande S."/>
            <person name="Cheng J.F."/>
            <person name="Tapia R."/>
            <person name="Han C."/>
            <person name="Goodwin L."/>
            <person name="Pitluck S."/>
            <person name="Liolios K."/>
            <person name="Pagani I."/>
            <person name="Mavromatis K."/>
            <person name="Ovchinikova G."/>
            <person name="Chen A."/>
            <person name="Palaniappan K."/>
            <person name="Land M."/>
            <person name="Hauser L."/>
            <person name="Jeffries C.D."/>
            <person name="Detter J.C."/>
            <person name="Brambilla E.M."/>
            <person name="Kannan K.P."/>
            <person name="Rohde M."/>
            <person name="Spring S."/>
            <person name="Goker M."/>
            <person name="Woyke T."/>
            <person name="Bristow J."/>
            <person name="Eisen J.A."/>
            <person name="Markowitz V."/>
            <person name="Hugenholtz P."/>
            <person name="Kyrpides N.C."/>
            <person name="Klenk H.P."/>
            <person name="Ivanova N."/>
        </authorList>
    </citation>
    <scope>NUCLEOTIDE SEQUENCE [LARGE SCALE GENOMIC DNA]</scope>
    <source>
        <strain evidence="14">ATCC 23178 / DSM 7489 / JCM 8516 / NBRC 14961 / NCIMB 1423 / VKM B-1433 / Cy l20</strain>
    </source>
</reference>
<evidence type="ECO:0000259" key="12">
    <source>
        <dbReference type="PROSITE" id="PS51371"/>
    </source>
</evidence>
<dbReference type="RefSeq" id="WP_013621214.1">
    <property type="nucleotide sequence ID" value="NC_015167.1"/>
</dbReference>
<evidence type="ECO:0000256" key="1">
    <source>
        <dbReference type="ARBA" id="ARBA00004141"/>
    </source>
</evidence>
<evidence type="ECO:0000313" key="13">
    <source>
        <dbReference type="EMBL" id="ADY29469.1"/>
    </source>
</evidence>
<keyword evidence="14" id="KW-1185">Reference proteome</keyword>
<dbReference type="InterPro" id="IPR000644">
    <property type="entry name" value="CBS_dom"/>
</dbReference>
<dbReference type="PRINTS" id="PR00762">
    <property type="entry name" value="CLCHANNEL"/>
</dbReference>
<keyword evidence="5" id="KW-0406">Ion transport</keyword>
<dbReference type="InterPro" id="IPR046342">
    <property type="entry name" value="CBS_dom_sf"/>
</dbReference>
<feature type="transmembrane region" description="Helical" evidence="11">
    <location>
        <begin position="63"/>
        <end position="85"/>
    </location>
</feature>
<dbReference type="PANTHER" id="PTHR43427">
    <property type="entry name" value="CHLORIDE CHANNEL PROTEIN CLC-E"/>
    <property type="match status" value="1"/>
</dbReference>
<dbReference type="PROSITE" id="PS51371">
    <property type="entry name" value="CBS"/>
    <property type="match status" value="1"/>
</dbReference>